<protein>
    <submittedName>
        <fullName evidence="8">Anoctamin-10</fullName>
    </submittedName>
</protein>
<evidence type="ECO:0000256" key="4">
    <source>
        <dbReference type="ARBA" id="ARBA00023136"/>
    </source>
</evidence>
<keyword evidence="2 6" id="KW-0812">Transmembrane</keyword>
<feature type="region of interest" description="Disordered" evidence="5">
    <location>
        <begin position="599"/>
        <end position="647"/>
    </location>
</feature>
<dbReference type="InterPro" id="IPR007632">
    <property type="entry name" value="Anoctamin"/>
</dbReference>
<feature type="transmembrane region" description="Helical" evidence="6">
    <location>
        <begin position="1562"/>
        <end position="1591"/>
    </location>
</feature>
<feature type="compositionally biased region" description="Polar residues" evidence="5">
    <location>
        <begin position="480"/>
        <end position="496"/>
    </location>
</feature>
<proteinExistence type="predicted"/>
<dbReference type="Proteomes" id="UP001153069">
    <property type="component" value="Unassembled WGS sequence"/>
</dbReference>
<keyword evidence="4 6" id="KW-0472">Membrane</keyword>
<feature type="region of interest" description="Disordered" evidence="5">
    <location>
        <begin position="107"/>
        <end position="141"/>
    </location>
</feature>
<feature type="region of interest" description="Disordered" evidence="5">
    <location>
        <begin position="1699"/>
        <end position="1745"/>
    </location>
</feature>
<dbReference type="EMBL" id="CAICTM010000345">
    <property type="protein sequence ID" value="CAB9508405.1"/>
    <property type="molecule type" value="Genomic_DNA"/>
</dbReference>
<feature type="compositionally biased region" description="Low complexity" evidence="5">
    <location>
        <begin position="281"/>
        <end position="296"/>
    </location>
</feature>
<evidence type="ECO:0000313" key="9">
    <source>
        <dbReference type="Proteomes" id="UP001153069"/>
    </source>
</evidence>
<comment type="caution">
    <text evidence="8">The sequence shown here is derived from an EMBL/GenBank/DDBJ whole genome shotgun (WGS) entry which is preliminary data.</text>
</comment>
<evidence type="ECO:0000256" key="3">
    <source>
        <dbReference type="ARBA" id="ARBA00022989"/>
    </source>
</evidence>
<reference evidence="8" key="1">
    <citation type="submission" date="2020-06" db="EMBL/GenBank/DDBJ databases">
        <authorList>
            <consortium name="Plant Systems Biology data submission"/>
        </authorList>
    </citation>
    <scope>NUCLEOTIDE SEQUENCE</scope>
    <source>
        <strain evidence="8">D6</strain>
    </source>
</reference>
<evidence type="ECO:0000259" key="7">
    <source>
        <dbReference type="Pfam" id="PF04547"/>
    </source>
</evidence>
<feature type="transmembrane region" description="Helical" evidence="6">
    <location>
        <begin position="1237"/>
        <end position="1254"/>
    </location>
</feature>
<evidence type="ECO:0000256" key="5">
    <source>
        <dbReference type="SAM" id="MobiDB-lite"/>
    </source>
</evidence>
<feature type="region of interest" description="Disordered" evidence="5">
    <location>
        <begin position="412"/>
        <end position="499"/>
    </location>
</feature>
<evidence type="ECO:0000256" key="6">
    <source>
        <dbReference type="SAM" id="Phobius"/>
    </source>
</evidence>
<dbReference type="OrthoDB" id="296386at2759"/>
<feature type="compositionally biased region" description="Polar residues" evidence="5">
    <location>
        <begin position="1714"/>
        <end position="1728"/>
    </location>
</feature>
<dbReference type="InterPro" id="IPR049452">
    <property type="entry name" value="Anoctamin_TM"/>
</dbReference>
<dbReference type="PANTHER" id="PTHR12308">
    <property type="entry name" value="ANOCTAMIN"/>
    <property type="match status" value="1"/>
</dbReference>
<feature type="transmembrane region" description="Helical" evidence="6">
    <location>
        <begin position="1380"/>
        <end position="1405"/>
    </location>
</feature>
<dbReference type="Pfam" id="PF04547">
    <property type="entry name" value="Anoctamin"/>
    <property type="match status" value="1"/>
</dbReference>
<accession>A0A9N8HDI9</accession>
<evidence type="ECO:0000256" key="1">
    <source>
        <dbReference type="ARBA" id="ARBA00004141"/>
    </source>
</evidence>
<organism evidence="8 9">
    <name type="scientific">Seminavis robusta</name>
    <dbReference type="NCBI Taxonomy" id="568900"/>
    <lineage>
        <taxon>Eukaryota</taxon>
        <taxon>Sar</taxon>
        <taxon>Stramenopiles</taxon>
        <taxon>Ochrophyta</taxon>
        <taxon>Bacillariophyta</taxon>
        <taxon>Bacillariophyceae</taxon>
        <taxon>Bacillariophycidae</taxon>
        <taxon>Naviculales</taxon>
        <taxon>Naviculaceae</taxon>
        <taxon>Seminavis</taxon>
    </lineage>
</organism>
<feature type="compositionally biased region" description="Polar residues" evidence="5">
    <location>
        <begin position="30"/>
        <end position="41"/>
    </location>
</feature>
<comment type="subcellular location">
    <subcellularLocation>
        <location evidence="1">Membrane</location>
        <topology evidence="1">Multi-pass membrane protein</topology>
    </subcellularLocation>
</comment>
<feature type="region of interest" description="Disordered" evidence="5">
    <location>
        <begin position="1"/>
        <end position="53"/>
    </location>
</feature>
<gene>
    <name evidence="8" type="ORF">SEMRO_346_G122620.1</name>
</gene>
<keyword evidence="3 6" id="KW-1133">Transmembrane helix</keyword>
<dbReference type="PANTHER" id="PTHR12308:SF73">
    <property type="entry name" value="ANOCTAMIN"/>
    <property type="match status" value="1"/>
</dbReference>
<feature type="compositionally biased region" description="Polar residues" evidence="5">
    <location>
        <begin position="419"/>
        <end position="429"/>
    </location>
</feature>
<name>A0A9N8HDI9_9STRA</name>
<feature type="compositionally biased region" description="Low complexity" evidence="5">
    <location>
        <begin position="430"/>
        <end position="442"/>
    </location>
</feature>
<feature type="domain" description="Anoctamin transmembrane" evidence="7">
    <location>
        <begin position="1189"/>
        <end position="1693"/>
    </location>
</feature>
<feature type="compositionally biased region" description="Basic and acidic residues" evidence="5">
    <location>
        <begin position="107"/>
        <end position="116"/>
    </location>
</feature>
<sequence length="1745" mass="199806">MFRRSSHDDDDAMMRDNSENSVPPHHRFPPTSSYHDTSSTPKQHHPSLITGSTSRLSTDIFRNSFAIDNRVRTPLYPIPQHYHRQQHELLQQRTPYQRSSLFGRRIDSSHQQEPTRQRQPQQQHQRRHALTPPIDSDTLQPVVDVEAPASHVKVPRRNSLLRRHANDVTSAITSSPYSIDEATTYEDNDESKDHISVKSSRSNLFGEDISVAASVRTSFGQGAHSDNDEEEDEDVRYCYSPGSTDFHDVELQHSSSTNRDGQILKDMPVIGGPMSAKKRPSNQSQLSANTTTSSSARRPSMPQVSKLVQHVGKWTQKEVIAPVARTAGLKAQKLIHQYRPPPSPRSRNMSSLKFLRDAHKVKVNSLSNIEHEDHFDFALVLTPQEVYAYWADLLDFRVEQLGEEAAQAIEAATSEGFKTENQASNLSPRSTFETMPSTSSEESPNRPVDEEQPESPLEAARDFSTPSTGIHQRRGRRLNSIDSITTETPDVTASMSRSRRNFPLPSPYHTLASSQKSVVPRTSLFERALGPLELTTPSHRLSSEGNAFHRNEETSRSTIGMMDVTPNTTVSANRRRWGPHSLNGALQTPHCMMSPPIRSISHGGSSSVLPKRTTIRNNRTIGNPSVPEGRGDDNELSPGGSQRQELNSLRIEDIPSHVIPRGIAARTNGMVQFLSALKRGVVVRRHRSGMEPIFCKISSNDGGDTISFDYVEPEDALNAFKEQRVRYNRKDAASRSQAKPWSYQEGNEEDTEFQNHNFSVPDFIAAKQFREKQLREKGLSRKVTDAVTKVTRSGQFRASDMVAVHPARHEDPRSDKGELGTSTLRRSKAEHSTQLTFSVVCRVVQRFPGAANKTIESFENKWYKGEGSDVQFRYMDFEAATEGEYWLMFRGFLLLHRDAAAGRFAAHRTAGIGSHVNRLDLEQRELADFDAQNALHRDEFHEPVTPSLLERTIVKIRKMDTTYMEGYVLPGAVPPPSDYFLGFRSSGTQIWSRLRQAGLETHRIYNVDTKSVMIKVRCPEDRLMDVAEVLRVKLKTRQGSFAPFREDSIEQFRPVNDDLESPFYQYQAATLFRSSHRQTIIDFIIGSRIRDSGAELGQTTDLGKMISARVPLHAPRKLDRLYTSMCYFWRKENWRGRDGCCLRIDKDPMDKNMDSVELSEEDKAVLEHHIPNLFYRFFIGSFFQPLDSVEEYFGEKVAFYFAWLQHCSSHLLVLTCAGMIVFACMLVSENWDHAIRPYWSIFVMLWSFSVLINWRKRSNFLAYRWGTIDYKEQETTRPQFKGNYVVDEITQEWVVTYPKWKRWAKYLISLPLTLGFTFGTLLIILMFHANRDLHMAKYMEQASNPDAEPFQFTFSLSAIGKSAPTTEIEITRKFLMDPTFLLILVGLPSILGLSLPLLNFILMNVSYVLNDFENYRTHSEYRTNLIIKVFSFRFICYFASLYYYAFVSIGSEQAIKNGIVRVSSGVLVYTTVAQWWNLFLQVYFPLLIYKIRMRLRRKRLLEALAEVEMEEADLLNNPQESEEVDSKKRQLRLVNKRLLLEQAQDETWLECLRPEHDSFPEYIAAVVQFAYVTCFSVVLPITPLICLINYLVCMRLDAYKVCKVRRRPLSEKTGGIGVWEHLLHIVVVIAVLTNCWLMGFTHHQFLWIGEELGNVTVFLMVVGAEHALLLVKYVMHATCSTLPKSVKDDMRREQYQQARHRNEVLQEKKRRSQFQKASSFRRSGTTMDSDFPGDITDDRTRLSEF</sequence>
<feature type="transmembrane region" description="Helical" evidence="6">
    <location>
        <begin position="1622"/>
        <end position="1640"/>
    </location>
</feature>
<feature type="transmembrane region" description="Helical" evidence="6">
    <location>
        <begin position="1306"/>
        <end position="1329"/>
    </location>
</feature>
<feature type="transmembrane region" description="Helical" evidence="6">
    <location>
        <begin position="1425"/>
        <end position="1446"/>
    </location>
</feature>
<evidence type="ECO:0000313" key="8">
    <source>
        <dbReference type="EMBL" id="CAB9508405.1"/>
    </source>
</evidence>
<keyword evidence="9" id="KW-1185">Reference proteome</keyword>
<dbReference type="GO" id="GO:0016020">
    <property type="term" value="C:membrane"/>
    <property type="evidence" value="ECO:0007669"/>
    <property type="project" value="UniProtKB-SubCell"/>
</dbReference>
<feature type="compositionally biased region" description="Basic and acidic residues" evidence="5">
    <location>
        <begin position="1736"/>
        <end position="1745"/>
    </location>
</feature>
<dbReference type="GO" id="GO:0005254">
    <property type="term" value="F:chloride channel activity"/>
    <property type="evidence" value="ECO:0007669"/>
    <property type="project" value="TreeGrafter"/>
</dbReference>
<feature type="transmembrane region" description="Helical" evidence="6">
    <location>
        <begin position="1466"/>
        <end position="1489"/>
    </location>
</feature>
<evidence type="ECO:0000256" key="2">
    <source>
        <dbReference type="ARBA" id="ARBA00022692"/>
    </source>
</evidence>
<feature type="region of interest" description="Disordered" evidence="5">
    <location>
        <begin position="271"/>
        <end position="304"/>
    </location>
</feature>